<dbReference type="Pfam" id="PF25559">
    <property type="entry name" value="DUF7931"/>
    <property type="match status" value="1"/>
</dbReference>
<sequence length="320" mass="35793">MIAEPDFRVEPASWLGDDQADLRHVREQVFIVEQQCPEEEEWDALDEKSHHVLARDRDGRPIGTGRLTPERKIGRMAVLAPWRGRGVGDAILRVLLEQARALRLPAVEMHAQTHAIPFYARLGFAAYGEEFLECGIAHRRMRLELEPLPAPVPRPLPPRPEARELAAGDRVQMLAALAALLGDAEHELAILTRDLDADLFATPASLEALKRIALSGRRARIRILVQDPRAARTEALPLIALAQRLPSAFALRTPVEDLDRQLASAFVLNDRRGYLFRPLATRFDAEGSTYAPGRHAQLLASFEQIWERSEPAVELRALGI</sequence>
<dbReference type="InterPro" id="IPR016181">
    <property type="entry name" value="Acyl_CoA_acyltransferase"/>
</dbReference>
<name>A0ABV9R0A9_9GAMM</name>
<dbReference type="CDD" id="cd04301">
    <property type="entry name" value="NAT_SF"/>
    <property type="match status" value="1"/>
</dbReference>
<dbReference type="SUPFAM" id="SSF55729">
    <property type="entry name" value="Acyl-CoA N-acyltransferases (Nat)"/>
    <property type="match status" value="1"/>
</dbReference>
<organism evidence="4 5">
    <name type="scientific">Dokdonella ginsengisoli</name>
    <dbReference type="NCBI Taxonomy" id="363846"/>
    <lineage>
        <taxon>Bacteria</taxon>
        <taxon>Pseudomonadati</taxon>
        <taxon>Pseudomonadota</taxon>
        <taxon>Gammaproteobacteria</taxon>
        <taxon>Lysobacterales</taxon>
        <taxon>Rhodanobacteraceae</taxon>
        <taxon>Dokdonella</taxon>
    </lineage>
</organism>
<evidence type="ECO:0000256" key="1">
    <source>
        <dbReference type="ARBA" id="ARBA00022679"/>
    </source>
</evidence>
<dbReference type="EMBL" id="JBHSHD010000016">
    <property type="protein sequence ID" value="MFC4822275.1"/>
    <property type="molecule type" value="Genomic_DNA"/>
</dbReference>
<dbReference type="SUPFAM" id="SSF56024">
    <property type="entry name" value="Phospholipase D/nuclease"/>
    <property type="match status" value="1"/>
</dbReference>
<keyword evidence="2" id="KW-0012">Acyltransferase</keyword>
<keyword evidence="1" id="KW-0808">Transferase</keyword>
<comment type="caution">
    <text evidence="4">The sequence shown here is derived from an EMBL/GenBank/DDBJ whole genome shotgun (WGS) entry which is preliminary data.</text>
</comment>
<keyword evidence="5" id="KW-1185">Reference proteome</keyword>
<dbReference type="Proteomes" id="UP001595886">
    <property type="component" value="Unassembled WGS sequence"/>
</dbReference>
<accession>A0ABV9R0A9</accession>
<evidence type="ECO:0000259" key="3">
    <source>
        <dbReference type="PROSITE" id="PS51186"/>
    </source>
</evidence>
<evidence type="ECO:0000313" key="4">
    <source>
        <dbReference type="EMBL" id="MFC4822275.1"/>
    </source>
</evidence>
<evidence type="ECO:0000256" key="2">
    <source>
        <dbReference type="ARBA" id="ARBA00023315"/>
    </source>
</evidence>
<protein>
    <submittedName>
        <fullName evidence="4">GNAT family N-acetyltransferase</fullName>
    </submittedName>
</protein>
<dbReference type="InterPro" id="IPR000182">
    <property type="entry name" value="GNAT_dom"/>
</dbReference>
<evidence type="ECO:0000313" key="5">
    <source>
        <dbReference type="Proteomes" id="UP001595886"/>
    </source>
</evidence>
<dbReference type="InterPro" id="IPR057691">
    <property type="entry name" value="DUF7931"/>
</dbReference>
<dbReference type="Gene3D" id="3.40.630.30">
    <property type="match status" value="1"/>
</dbReference>
<dbReference type="PROSITE" id="PS51186">
    <property type="entry name" value="GNAT"/>
    <property type="match status" value="1"/>
</dbReference>
<dbReference type="RefSeq" id="WP_380022555.1">
    <property type="nucleotide sequence ID" value="NZ_JBHSHD010000016.1"/>
</dbReference>
<dbReference type="InterPro" id="IPR050832">
    <property type="entry name" value="Bact_Acetyltransf"/>
</dbReference>
<dbReference type="PANTHER" id="PTHR43877:SF1">
    <property type="entry name" value="ACETYLTRANSFERASE"/>
    <property type="match status" value="1"/>
</dbReference>
<proteinExistence type="predicted"/>
<feature type="domain" description="N-acetyltransferase" evidence="3">
    <location>
        <begin position="7"/>
        <end position="146"/>
    </location>
</feature>
<dbReference type="Pfam" id="PF13673">
    <property type="entry name" value="Acetyltransf_10"/>
    <property type="match status" value="1"/>
</dbReference>
<gene>
    <name evidence="4" type="ORF">ACFO6Q_18255</name>
</gene>
<reference evidence="5" key="1">
    <citation type="journal article" date="2019" name="Int. J. Syst. Evol. Microbiol.">
        <title>The Global Catalogue of Microorganisms (GCM) 10K type strain sequencing project: providing services to taxonomists for standard genome sequencing and annotation.</title>
        <authorList>
            <consortium name="The Broad Institute Genomics Platform"/>
            <consortium name="The Broad Institute Genome Sequencing Center for Infectious Disease"/>
            <person name="Wu L."/>
            <person name="Ma J."/>
        </authorList>
    </citation>
    <scope>NUCLEOTIDE SEQUENCE [LARGE SCALE GENOMIC DNA]</scope>
    <source>
        <strain evidence="5">CCUG 30340</strain>
    </source>
</reference>
<dbReference type="PANTHER" id="PTHR43877">
    <property type="entry name" value="AMINOALKYLPHOSPHONATE N-ACETYLTRANSFERASE-RELATED-RELATED"/>
    <property type="match status" value="1"/>
</dbReference>